<organism evidence="1 2">
    <name type="scientific">Helicobacter pylori Shi169</name>
    <dbReference type="NCBI Taxonomy" id="1163741"/>
    <lineage>
        <taxon>Bacteria</taxon>
        <taxon>Pseudomonadati</taxon>
        <taxon>Campylobacterota</taxon>
        <taxon>Epsilonproteobacteria</taxon>
        <taxon>Campylobacterales</taxon>
        <taxon>Helicobacteraceae</taxon>
        <taxon>Helicobacter</taxon>
    </lineage>
</organism>
<name>A0A0E0WCW9_HELPX</name>
<gene>
    <name evidence="1" type="ORF">HPSH169_04640</name>
</gene>
<dbReference type="EMBL" id="CP003473">
    <property type="protein sequence ID" value="AFH99613.1"/>
    <property type="molecule type" value="Genomic_DNA"/>
</dbReference>
<dbReference type="KEGG" id="hhq:HPSH169_04640"/>
<sequence length="47" mass="5542">MQSYAFIDMMELMRWSSSSVKSIRDTEQEPNFPQHQEAQSFLAVGRF</sequence>
<proteinExistence type="predicted"/>
<dbReference type="AlphaFoldDB" id="A0A0E0WCW9"/>
<evidence type="ECO:0000313" key="2">
    <source>
        <dbReference type="Proteomes" id="UP000005007"/>
    </source>
</evidence>
<protein>
    <submittedName>
        <fullName evidence="1">Uncharacterized protein</fullName>
    </submittedName>
</protein>
<evidence type="ECO:0000313" key="1">
    <source>
        <dbReference type="EMBL" id="AFH99613.1"/>
    </source>
</evidence>
<reference evidence="1 2" key="1">
    <citation type="submission" date="2012-04" db="EMBL/GenBank/DDBJ databases">
        <authorList>
            <person name="Kersulyte D."/>
            <person name="Cabrera L."/>
            <person name="Pacheco R."/>
            <person name="Herrera P."/>
            <person name="Rodriguez C."/>
            <person name="Gilman R.H."/>
            <person name="Berg D.E."/>
        </authorList>
    </citation>
    <scope>NUCLEOTIDE SEQUENCE [LARGE SCALE GENOMIC DNA]</scope>
    <source>
        <strain evidence="1 2">Shi169</strain>
    </source>
</reference>
<accession>A0A0E0WCW9</accession>
<dbReference type="Proteomes" id="UP000005007">
    <property type="component" value="Chromosome"/>
</dbReference>
<dbReference type="HOGENOM" id="CLU_3168908_0_0_7"/>